<organism evidence="2 3">
    <name type="scientific">Actinomadura montaniterrae</name>
    <dbReference type="NCBI Taxonomy" id="1803903"/>
    <lineage>
        <taxon>Bacteria</taxon>
        <taxon>Bacillati</taxon>
        <taxon>Actinomycetota</taxon>
        <taxon>Actinomycetes</taxon>
        <taxon>Streptosporangiales</taxon>
        <taxon>Thermomonosporaceae</taxon>
        <taxon>Actinomadura</taxon>
    </lineage>
</organism>
<gene>
    <name evidence="2" type="ORF">F9B16_37785</name>
</gene>
<dbReference type="Proteomes" id="UP000483004">
    <property type="component" value="Unassembled WGS sequence"/>
</dbReference>
<evidence type="ECO:0000313" key="2">
    <source>
        <dbReference type="EMBL" id="KAB2368207.1"/>
    </source>
</evidence>
<keyword evidence="1" id="KW-0472">Membrane</keyword>
<name>A0A6L3VJG5_9ACTN</name>
<proteinExistence type="predicted"/>
<dbReference type="AlphaFoldDB" id="A0A6L3VJG5"/>
<reference evidence="2 3" key="1">
    <citation type="submission" date="2019-09" db="EMBL/GenBank/DDBJ databases">
        <title>Actinomadura physcomitrii sp. nov., a novel actinomycete isolated from moss [Physcomitrium sphaericum (Ludw) Fuernr].</title>
        <authorList>
            <person name="Liu C."/>
            <person name="Zhuang X."/>
        </authorList>
    </citation>
    <scope>NUCLEOTIDE SEQUENCE [LARGE SCALE GENOMIC DNA]</scope>
    <source>
        <strain evidence="2 3">CYP1-1B</strain>
    </source>
</reference>
<dbReference type="RefSeq" id="WP_151545035.1">
    <property type="nucleotide sequence ID" value="NZ_WBMR01000175.1"/>
</dbReference>
<dbReference type="EMBL" id="WBMR01000175">
    <property type="protein sequence ID" value="KAB2368207.1"/>
    <property type="molecule type" value="Genomic_DNA"/>
</dbReference>
<sequence length="70" mass="7461">MMVSVSVYLWILGPLTVFGALGLSIVLAGRRFNSTVFRVPGPRTSNRQGVFVNVVGPASRAGRQGSPTRT</sequence>
<comment type="caution">
    <text evidence="2">The sequence shown here is derived from an EMBL/GenBank/DDBJ whole genome shotgun (WGS) entry which is preliminary data.</text>
</comment>
<evidence type="ECO:0000256" key="1">
    <source>
        <dbReference type="SAM" id="Phobius"/>
    </source>
</evidence>
<keyword evidence="3" id="KW-1185">Reference proteome</keyword>
<evidence type="ECO:0000313" key="3">
    <source>
        <dbReference type="Proteomes" id="UP000483004"/>
    </source>
</evidence>
<feature type="transmembrane region" description="Helical" evidence="1">
    <location>
        <begin position="6"/>
        <end position="28"/>
    </location>
</feature>
<keyword evidence="1" id="KW-1133">Transmembrane helix</keyword>
<protein>
    <submittedName>
        <fullName evidence="2">Uncharacterized protein</fullName>
    </submittedName>
</protein>
<accession>A0A6L3VJG5</accession>
<keyword evidence="1" id="KW-0812">Transmembrane</keyword>